<dbReference type="SUPFAM" id="SSF110857">
    <property type="entry name" value="Gamma-glutamyl cyclotransferase-like"/>
    <property type="match status" value="1"/>
</dbReference>
<dbReference type="OrthoDB" id="5070127at2"/>
<evidence type="ECO:0000313" key="2">
    <source>
        <dbReference type="EMBL" id="SEN28211.1"/>
    </source>
</evidence>
<dbReference type="Gene3D" id="3.10.490.10">
    <property type="entry name" value="Gamma-glutamyl cyclotransferase-like"/>
    <property type="match status" value="1"/>
</dbReference>
<dbReference type="EMBL" id="FODD01000003">
    <property type="protein sequence ID" value="SEN28211.1"/>
    <property type="molecule type" value="Genomic_DNA"/>
</dbReference>
<dbReference type="InterPro" id="IPR036568">
    <property type="entry name" value="GGCT-like_sf"/>
</dbReference>
<protein>
    <submittedName>
        <fullName evidence="2">Uncharacterized conserved protein YtfP, gamma-glutamylcyclotransferase (GGCT)/AIG2-like family</fullName>
    </submittedName>
</protein>
<dbReference type="Proteomes" id="UP000181951">
    <property type="component" value="Unassembled WGS sequence"/>
</dbReference>
<reference evidence="2 3" key="1">
    <citation type="submission" date="2016-10" db="EMBL/GenBank/DDBJ databases">
        <authorList>
            <person name="de Groot N.N."/>
        </authorList>
    </citation>
    <scope>NUCLEOTIDE SEQUENCE [LARGE SCALE GENOMIC DNA]</scope>
    <source>
        <strain evidence="2 3">CGMCC 4.2026</strain>
    </source>
</reference>
<dbReference type="InterPro" id="IPR009288">
    <property type="entry name" value="AIG2-like_dom"/>
</dbReference>
<dbReference type="CDD" id="cd06661">
    <property type="entry name" value="GGCT_like"/>
    <property type="match status" value="1"/>
</dbReference>
<keyword evidence="2" id="KW-0808">Transferase</keyword>
<dbReference type="Pfam" id="PF06094">
    <property type="entry name" value="GGACT"/>
    <property type="match status" value="1"/>
</dbReference>
<evidence type="ECO:0000313" key="3">
    <source>
        <dbReference type="Proteomes" id="UP000181951"/>
    </source>
</evidence>
<dbReference type="GO" id="GO:0016740">
    <property type="term" value="F:transferase activity"/>
    <property type="evidence" value="ECO:0007669"/>
    <property type="project" value="UniProtKB-KW"/>
</dbReference>
<dbReference type="RefSeq" id="WP_069466777.1">
    <property type="nucleotide sequence ID" value="NZ_FODD01000003.1"/>
</dbReference>
<name>A0A1H8F8G2_9ACTN</name>
<organism evidence="2 3">
    <name type="scientific">Actinacidiphila rubida</name>
    <dbReference type="NCBI Taxonomy" id="310780"/>
    <lineage>
        <taxon>Bacteria</taxon>
        <taxon>Bacillati</taxon>
        <taxon>Actinomycetota</taxon>
        <taxon>Actinomycetes</taxon>
        <taxon>Kitasatosporales</taxon>
        <taxon>Streptomycetaceae</taxon>
        <taxon>Actinacidiphila</taxon>
    </lineage>
</organism>
<gene>
    <name evidence="2" type="ORF">SAMN05216267_1003193</name>
</gene>
<keyword evidence="3" id="KW-1185">Reference proteome</keyword>
<evidence type="ECO:0000259" key="1">
    <source>
        <dbReference type="Pfam" id="PF06094"/>
    </source>
</evidence>
<sequence length="141" mass="14915">MTERRLPFFVYGTLRAGQRNHGLLRGRTGAWTPATLPGALLFQGPGYPIAVLDPAGTGAVHGDLVDVAAGPYAEVLADLDMLESYRPGDPAGLYLRVARAVRTARGTREAWVYVAPPERAAGLLARARPLPTGTWPAGPAS</sequence>
<proteinExistence type="predicted"/>
<dbReference type="AlphaFoldDB" id="A0A1H8F8G2"/>
<accession>A0A1H8F8G2</accession>
<dbReference type="STRING" id="310780.SAMN05216267_1003193"/>
<dbReference type="InterPro" id="IPR013024">
    <property type="entry name" value="GGCT-like"/>
</dbReference>
<feature type="domain" description="Gamma-glutamylcyclotransferase AIG2-like" evidence="1">
    <location>
        <begin position="8"/>
        <end position="135"/>
    </location>
</feature>